<dbReference type="PANTHER" id="PTHR10151:SF120">
    <property type="entry name" value="BIS(5'-ADENOSYL)-TRIPHOSPHATASE"/>
    <property type="match status" value="1"/>
</dbReference>
<dbReference type="AlphaFoldDB" id="A0A542ZVA7"/>
<dbReference type="GO" id="GO:0016787">
    <property type="term" value="F:hydrolase activity"/>
    <property type="evidence" value="ECO:0007669"/>
    <property type="project" value="UniProtKB-ARBA"/>
</dbReference>
<dbReference type="InterPro" id="IPR002591">
    <property type="entry name" value="Phosphodiest/P_Trfase"/>
</dbReference>
<reference evidence="1 2" key="1">
    <citation type="submission" date="2019-06" db="EMBL/GenBank/DDBJ databases">
        <title>Sequencing the genomes of 1000 actinobacteria strains.</title>
        <authorList>
            <person name="Klenk H.-P."/>
        </authorList>
    </citation>
    <scope>NUCLEOTIDE SEQUENCE [LARGE SCALE GENOMIC DNA]</scope>
    <source>
        <strain evidence="1 2">DSM 4813</strain>
    </source>
</reference>
<comment type="caution">
    <text evidence="1">The sequence shown here is derived from an EMBL/GenBank/DDBJ whole genome shotgun (WGS) entry which is preliminary data.</text>
</comment>
<organism evidence="1 2">
    <name type="scientific">Rarobacter faecitabidus</name>
    <dbReference type="NCBI Taxonomy" id="13243"/>
    <lineage>
        <taxon>Bacteria</taxon>
        <taxon>Bacillati</taxon>
        <taxon>Actinomycetota</taxon>
        <taxon>Actinomycetes</taxon>
        <taxon>Micrococcales</taxon>
        <taxon>Rarobacteraceae</taxon>
        <taxon>Rarobacter</taxon>
    </lineage>
</organism>
<dbReference type="InterPro" id="IPR017850">
    <property type="entry name" value="Alkaline_phosphatase_core_sf"/>
</dbReference>
<name>A0A542ZVA7_RARFA</name>
<gene>
    <name evidence="1" type="ORF">FB461_0791</name>
</gene>
<proteinExistence type="predicted"/>
<dbReference type="Gene3D" id="3.40.720.10">
    <property type="entry name" value="Alkaline Phosphatase, subunit A"/>
    <property type="match status" value="1"/>
</dbReference>
<sequence>MAVTTAREFAARAAELAMVWPEPALATVRAGTSSVAPASGKVSDVLTRYVDVENFPRTCVVLVDGLGRLNLDERIGHAPTLRSGIADGASLLAPYPSTTSASIASFGTGCAPASTGMLGYTVRDPDSGVLGNLVQWTGLPDPLTWQPRPTVFETLSASGIRVTSVGPERFRDSGMTRASLRGSTYLSAEHWYDRIDAAAGALRQPGLAYVYWGDLDKAGHHHGWQSAKWCDELEKVDAGIRRLIAAVPRGTQILVTADHGMIDVDRSHRWDAATDAMLAADVAMTAGEPRALHVHAAPGADGQAIADRWRDVLGDNALVLGRDEAVAAGLFGELDEAMLPRIGDVVVAMAGRATVVDSRTQSPASMEMIGVHGSLTEFEMMVPLLRWEG</sequence>
<accession>A0A542ZVA7</accession>
<protein>
    <submittedName>
        <fullName evidence="1">Type I phosphodiesterase/nucleotide pyrophosphatase</fullName>
    </submittedName>
</protein>
<dbReference type="PANTHER" id="PTHR10151">
    <property type="entry name" value="ECTONUCLEOTIDE PYROPHOSPHATASE/PHOSPHODIESTERASE"/>
    <property type="match status" value="1"/>
</dbReference>
<evidence type="ECO:0000313" key="2">
    <source>
        <dbReference type="Proteomes" id="UP000315389"/>
    </source>
</evidence>
<evidence type="ECO:0000313" key="1">
    <source>
        <dbReference type="EMBL" id="TQL64293.1"/>
    </source>
</evidence>
<dbReference type="Proteomes" id="UP000315389">
    <property type="component" value="Unassembled WGS sequence"/>
</dbReference>
<dbReference type="EMBL" id="VFOS01000001">
    <property type="protein sequence ID" value="TQL64293.1"/>
    <property type="molecule type" value="Genomic_DNA"/>
</dbReference>
<keyword evidence="2" id="KW-1185">Reference proteome</keyword>
<dbReference type="SUPFAM" id="SSF53649">
    <property type="entry name" value="Alkaline phosphatase-like"/>
    <property type="match status" value="1"/>
</dbReference>
<dbReference type="Pfam" id="PF01663">
    <property type="entry name" value="Phosphodiest"/>
    <property type="match status" value="1"/>
</dbReference>